<evidence type="ECO:0000256" key="5">
    <source>
        <dbReference type="ARBA" id="ARBA00023136"/>
    </source>
</evidence>
<feature type="transmembrane region" description="Helical" evidence="6">
    <location>
        <begin position="186"/>
        <end position="209"/>
    </location>
</feature>
<accession>A0A562TG49</accession>
<evidence type="ECO:0000256" key="4">
    <source>
        <dbReference type="ARBA" id="ARBA00022989"/>
    </source>
</evidence>
<proteinExistence type="inferred from homology"/>
<comment type="caution">
    <text evidence="7">The sequence shown here is derived from an EMBL/GenBank/DDBJ whole genome shotgun (WGS) entry which is preliminary data.</text>
</comment>
<keyword evidence="4 6" id="KW-1133">Transmembrane helix</keyword>
<comment type="similarity">
    <text evidence="2">Belongs to the nurim family.</text>
</comment>
<evidence type="ECO:0000256" key="6">
    <source>
        <dbReference type="SAM" id="Phobius"/>
    </source>
</evidence>
<comment type="subcellular location">
    <subcellularLocation>
        <location evidence="1">Membrane</location>
        <topology evidence="1">Multi-pass membrane protein</topology>
    </subcellularLocation>
</comment>
<dbReference type="EMBL" id="VLLF01000001">
    <property type="protein sequence ID" value="TWI92537.1"/>
    <property type="molecule type" value="Genomic_DNA"/>
</dbReference>
<dbReference type="PANTHER" id="PTHR31040">
    <property type="entry name" value="NURIM"/>
    <property type="match status" value="1"/>
</dbReference>
<feature type="transmembrane region" description="Helical" evidence="6">
    <location>
        <begin position="83"/>
        <end position="108"/>
    </location>
</feature>
<evidence type="ECO:0000256" key="2">
    <source>
        <dbReference type="ARBA" id="ARBA00010631"/>
    </source>
</evidence>
<protein>
    <submittedName>
        <fullName evidence="7">Protein-S-isoprenylcysteine O-methyltransferase Ste14</fullName>
    </submittedName>
</protein>
<keyword evidence="7" id="KW-0489">Methyltransferase</keyword>
<evidence type="ECO:0000313" key="7">
    <source>
        <dbReference type="EMBL" id="TWI92537.1"/>
    </source>
</evidence>
<dbReference type="GO" id="GO:0008168">
    <property type="term" value="F:methyltransferase activity"/>
    <property type="evidence" value="ECO:0007669"/>
    <property type="project" value="UniProtKB-KW"/>
</dbReference>
<keyword evidence="5 6" id="KW-0472">Membrane</keyword>
<reference evidence="7 8" key="1">
    <citation type="submission" date="2019-07" db="EMBL/GenBank/DDBJ databases">
        <title>Genomic Encyclopedia of Archaeal and Bacterial Type Strains, Phase II (KMG-II): from individual species to whole genera.</title>
        <authorList>
            <person name="Goeker M."/>
        </authorList>
    </citation>
    <scope>NUCLEOTIDE SEQUENCE [LARGE SCALE GENOMIC DNA]</scope>
    <source>
        <strain evidence="7 8">ATCC BAA-252</strain>
    </source>
</reference>
<dbReference type="GO" id="GO:0016020">
    <property type="term" value="C:membrane"/>
    <property type="evidence" value="ECO:0007669"/>
    <property type="project" value="UniProtKB-SubCell"/>
</dbReference>
<organism evidence="7 8">
    <name type="scientific">Roseibium hamelinense</name>
    <dbReference type="NCBI Taxonomy" id="150831"/>
    <lineage>
        <taxon>Bacteria</taxon>
        <taxon>Pseudomonadati</taxon>
        <taxon>Pseudomonadota</taxon>
        <taxon>Alphaproteobacteria</taxon>
        <taxon>Hyphomicrobiales</taxon>
        <taxon>Stappiaceae</taxon>
        <taxon>Roseibium</taxon>
    </lineage>
</organism>
<sequence length="334" mass="36725">MDVKGGAVFGHSLQANRMARKREPPEAFSRCFKLRQTGTGLSSCCCAHTSLSMQDTKAKLARLWQLVSGLFQAPPGMGRISLALLYGGVCHAIFTAAVLAMITAMFFGMSQSLGSVPWPWALAANAFLVLQFPLAHSFLLTGSGRRILERLAPAPHGKTLATTTYAIIASCQLLALFALWTPSGIVWWRAEGGLFWLIVSAYAASWLVLMKASFDAGAEVQSGALGWMSLVQKIKPVFPDMPETGLFRIIRQPIYVAFALTLWTVPVWTPDQLALALSYTAYCLLAPRLKERRFSAIYGARFKVYQSRVPYVIPRFLSFSRYHSSSGRANSGKE</sequence>
<evidence type="ECO:0000256" key="3">
    <source>
        <dbReference type="ARBA" id="ARBA00022692"/>
    </source>
</evidence>
<feature type="transmembrane region" description="Helical" evidence="6">
    <location>
        <begin position="120"/>
        <end position="140"/>
    </location>
</feature>
<name>A0A562TG49_9HYPH</name>
<evidence type="ECO:0000256" key="1">
    <source>
        <dbReference type="ARBA" id="ARBA00004141"/>
    </source>
</evidence>
<keyword evidence="8" id="KW-1185">Reference proteome</keyword>
<evidence type="ECO:0000313" key="8">
    <source>
        <dbReference type="Proteomes" id="UP000320593"/>
    </source>
</evidence>
<dbReference type="Proteomes" id="UP000320593">
    <property type="component" value="Unassembled WGS sequence"/>
</dbReference>
<gene>
    <name evidence="7" type="ORF">JM93_00079</name>
</gene>
<dbReference type="PANTHER" id="PTHR31040:SF1">
    <property type="entry name" value="NURIM"/>
    <property type="match status" value="1"/>
</dbReference>
<dbReference type="InterPro" id="IPR033580">
    <property type="entry name" value="Nurim-like"/>
</dbReference>
<keyword evidence="7" id="KW-0808">Transferase</keyword>
<dbReference type="GO" id="GO:0032259">
    <property type="term" value="P:methylation"/>
    <property type="evidence" value="ECO:0007669"/>
    <property type="project" value="UniProtKB-KW"/>
</dbReference>
<feature type="transmembrane region" description="Helical" evidence="6">
    <location>
        <begin position="160"/>
        <end position="180"/>
    </location>
</feature>
<dbReference type="Gene3D" id="1.20.120.1630">
    <property type="match status" value="1"/>
</dbReference>
<keyword evidence="3 6" id="KW-0812">Transmembrane</keyword>
<dbReference type="AlphaFoldDB" id="A0A562TG49"/>